<evidence type="ECO:0000313" key="2">
    <source>
        <dbReference type="EMBL" id="KAJ3114234.1"/>
    </source>
</evidence>
<accession>A0AAD5SZG0</accession>
<feature type="compositionally biased region" description="Polar residues" evidence="1">
    <location>
        <begin position="12"/>
        <end position="24"/>
    </location>
</feature>
<feature type="region of interest" description="Disordered" evidence="1">
    <location>
        <begin position="55"/>
        <end position="94"/>
    </location>
</feature>
<dbReference type="Proteomes" id="UP001211907">
    <property type="component" value="Unassembled WGS sequence"/>
</dbReference>
<feature type="compositionally biased region" description="Basic and acidic residues" evidence="1">
    <location>
        <begin position="1"/>
        <end position="10"/>
    </location>
</feature>
<evidence type="ECO:0000256" key="1">
    <source>
        <dbReference type="SAM" id="MobiDB-lite"/>
    </source>
</evidence>
<feature type="compositionally biased region" description="Polar residues" evidence="1">
    <location>
        <begin position="62"/>
        <end position="73"/>
    </location>
</feature>
<organism evidence="2 3">
    <name type="scientific">Physocladia obscura</name>
    <dbReference type="NCBI Taxonomy" id="109957"/>
    <lineage>
        <taxon>Eukaryota</taxon>
        <taxon>Fungi</taxon>
        <taxon>Fungi incertae sedis</taxon>
        <taxon>Chytridiomycota</taxon>
        <taxon>Chytridiomycota incertae sedis</taxon>
        <taxon>Chytridiomycetes</taxon>
        <taxon>Chytridiales</taxon>
        <taxon>Chytriomycetaceae</taxon>
        <taxon>Physocladia</taxon>
    </lineage>
</organism>
<evidence type="ECO:0000313" key="3">
    <source>
        <dbReference type="Proteomes" id="UP001211907"/>
    </source>
</evidence>
<dbReference type="EMBL" id="JADGJH010001385">
    <property type="protein sequence ID" value="KAJ3114234.1"/>
    <property type="molecule type" value="Genomic_DNA"/>
</dbReference>
<reference evidence="2" key="1">
    <citation type="submission" date="2020-05" db="EMBL/GenBank/DDBJ databases">
        <title>Phylogenomic resolution of chytrid fungi.</title>
        <authorList>
            <person name="Stajich J.E."/>
            <person name="Amses K."/>
            <person name="Simmons R."/>
            <person name="Seto K."/>
            <person name="Myers J."/>
            <person name="Bonds A."/>
            <person name="Quandt C.A."/>
            <person name="Barry K."/>
            <person name="Liu P."/>
            <person name="Grigoriev I."/>
            <person name="Longcore J.E."/>
            <person name="James T.Y."/>
        </authorList>
    </citation>
    <scope>NUCLEOTIDE SEQUENCE</scope>
    <source>
        <strain evidence="2">JEL0513</strain>
    </source>
</reference>
<gene>
    <name evidence="2" type="ORF">HK100_001728</name>
</gene>
<dbReference type="AlphaFoldDB" id="A0AAD5SZG0"/>
<protein>
    <submittedName>
        <fullName evidence="2">Uncharacterized protein</fullName>
    </submittedName>
</protein>
<name>A0AAD5SZG0_9FUNG</name>
<sequence length="204" mass="22960">MLGSLNRDDEFTQQQHDQLNSIDQALTAKRVRNRAGLEAERRELRHLKLKAKNVTERRRNYQEQIASTSQDASLSPPLHRPASKNQRLITDSDEEDEVAIPCKTIYPGAHLFDIASEPSNSQKSIISDYNPNSVAVNGSSIPAAPIRVRFAPHLKQLPTPASHMIPLVPDTIHDSSFGNEEFESDDDEFELVRDRLRIGRICGL</sequence>
<comment type="caution">
    <text evidence="2">The sequence shown here is derived from an EMBL/GenBank/DDBJ whole genome shotgun (WGS) entry which is preliminary data.</text>
</comment>
<proteinExistence type="predicted"/>
<keyword evidence="3" id="KW-1185">Reference proteome</keyword>
<feature type="region of interest" description="Disordered" evidence="1">
    <location>
        <begin position="1"/>
        <end position="29"/>
    </location>
</feature>